<sequence>MGGAGISGDQCGPRRGCPARGPAAGWERKLGSRRRRRRGGAAATGTLTSS</sequence>
<evidence type="ECO:0000256" key="1">
    <source>
        <dbReference type="SAM" id="MobiDB-lite"/>
    </source>
</evidence>
<name>A0ABQ0YK57_9NOCA</name>
<evidence type="ECO:0000313" key="2">
    <source>
        <dbReference type="EMBL" id="GES36912.1"/>
    </source>
</evidence>
<feature type="region of interest" description="Disordered" evidence="1">
    <location>
        <begin position="1"/>
        <end position="50"/>
    </location>
</feature>
<protein>
    <submittedName>
        <fullName evidence="2">Uncharacterized protein</fullName>
    </submittedName>
</protein>
<reference evidence="2 3" key="1">
    <citation type="journal article" date="2018" name="Biodegradation">
        <title>1,4-Dioxane degradation characteristics of Rhodococcus aetherivorans JCM 14343.</title>
        <authorList>
            <person name="Inoue D."/>
            <person name="Tsunoda T."/>
            <person name="Yamamoto N."/>
            <person name="Ike M."/>
            <person name="Sei K."/>
        </authorList>
    </citation>
    <scope>NUCLEOTIDE SEQUENCE [LARGE SCALE GENOMIC DNA]</scope>
    <source>
        <strain evidence="2 3">JCM 14343</strain>
    </source>
</reference>
<evidence type="ECO:0000313" key="3">
    <source>
        <dbReference type="Proteomes" id="UP000325466"/>
    </source>
</evidence>
<feature type="compositionally biased region" description="Low complexity" evidence="1">
    <location>
        <begin position="40"/>
        <end position="50"/>
    </location>
</feature>
<organism evidence="2 3">
    <name type="scientific">Rhodococcus aetherivorans</name>
    <dbReference type="NCBI Taxonomy" id="191292"/>
    <lineage>
        <taxon>Bacteria</taxon>
        <taxon>Bacillati</taxon>
        <taxon>Actinomycetota</taxon>
        <taxon>Actinomycetes</taxon>
        <taxon>Mycobacteriales</taxon>
        <taxon>Nocardiaceae</taxon>
        <taxon>Rhodococcus</taxon>
    </lineage>
</organism>
<dbReference type="Proteomes" id="UP000325466">
    <property type="component" value="Unassembled WGS sequence"/>
</dbReference>
<gene>
    <name evidence="2" type="ORF">RAJCM14343_2166</name>
</gene>
<dbReference type="EMBL" id="BLAH01000076">
    <property type="protein sequence ID" value="GES36912.1"/>
    <property type="molecule type" value="Genomic_DNA"/>
</dbReference>
<accession>A0ABQ0YK57</accession>
<keyword evidence="3" id="KW-1185">Reference proteome</keyword>
<comment type="caution">
    <text evidence="2">The sequence shown here is derived from an EMBL/GenBank/DDBJ whole genome shotgun (WGS) entry which is preliminary data.</text>
</comment>
<proteinExistence type="predicted"/>